<keyword evidence="3" id="KW-1185">Reference proteome</keyword>
<keyword evidence="1" id="KW-0472">Membrane</keyword>
<feature type="transmembrane region" description="Helical" evidence="1">
    <location>
        <begin position="173"/>
        <end position="191"/>
    </location>
</feature>
<sequence>MTLHLSIISSEKGGIVFVCVCVVLTDVCVFDNEKRGVICIMEIKTDPLQSLISFSSLLSSCSIFFVSFYFISFLHLSFPFLSSLHSICSFLFLLLSSFLPFFSSTLSSIYSSSHRHSSSSYFHFSPLFPSHHLFFLLLSPPSSPPFLSSPLTLLFSFISSSLYPLLSSPLNCFLLSLLFPPLTLHLHPLFFSFFSQLYLLLTYPLFPSFFFFICSFSFPSPLQVICEKIFRPWFSPTLLGAKAGLPLQVELQRVVQECSEADGGVEETEEDGGGGGRRDIHQRLLKILTRLLHEGGASGEGGGAWEEKDHVHTALNF</sequence>
<accession>A0A4W6BNM9</accession>
<evidence type="ECO:0000256" key="1">
    <source>
        <dbReference type="SAM" id="Phobius"/>
    </source>
</evidence>
<organism evidence="2 3">
    <name type="scientific">Lates calcarifer</name>
    <name type="common">Barramundi</name>
    <name type="synonym">Holocentrus calcarifer</name>
    <dbReference type="NCBI Taxonomy" id="8187"/>
    <lineage>
        <taxon>Eukaryota</taxon>
        <taxon>Metazoa</taxon>
        <taxon>Chordata</taxon>
        <taxon>Craniata</taxon>
        <taxon>Vertebrata</taxon>
        <taxon>Euteleostomi</taxon>
        <taxon>Actinopterygii</taxon>
        <taxon>Neopterygii</taxon>
        <taxon>Teleostei</taxon>
        <taxon>Neoteleostei</taxon>
        <taxon>Acanthomorphata</taxon>
        <taxon>Carangaria</taxon>
        <taxon>Carangaria incertae sedis</taxon>
        <taxon>Centropomidae</taxon>
        <taxon>Lates</taxon>
    </lineage>
</organism>
<dbReference type="AlphaFoldDB" id="A0A4W6BNM9"/>
<name>A0A4W6BNM9_LATCA</name>
<dbReference type="InParanoid" id="A0A4W6BNM9"/>
<reference evidence="2" key="3">
    <citation type="submission" date="2025-09" db="UniProtKB">
        <authorList>
            <consortium name="Ensembl"/>
        </authorList>
    </citation>
    <scope>IDENTIFICATION</scope>
</reference>
<dbReference type="Proteomes" id="UP000314980">
    <property type="component" value="Unassembled WGS sequence"/>
</dbReference>
<feature type="transmembrane region" description="Helical" evidence="1">
    <location>
        <begin position="12"/>
        <end position="30"/>
    </location>
</feature>
<feature type="transmembrane region" description="Helical" evidence="1">
    <location>
        <begin position="51"/>
        <end position="71"/>
    </location>
</feature>
<evidence type="ECO:0000313" key="2">
    <source>
        <dbReference type="Ensembl" id="ENSLCAP00010000817.1"/>
    </source>
</evidence>
<reference evidence="3" key="1">
    <citation type="submission" date="2015-09" db="EMBL/GenBank/DDBJ databases">
        <authorList>
            <person name="Sai Rama Sridatta P."/>
        </authorList>
    </citation>
    <scope>NUCLEOTIDE SEQUENCE [LARGE SCALE GENOMIC DNA]</scope>
</reference>
<protein>
    <submittedName>
        <fullName evidence="2">Uncharacterized protein</fullName>
    </submittedName>
</protein>
<proteinExistence type="predicted"/>
<dbReference type="Ensembl" id="ENSLCAT00010000864.1">
    <property type="protein sequence ID" value="ENSLCAP00010000817.1"/>
    <property type="gene ID" value="ENSLCAG00010000504.1"/>
</dbReference>
<feature type="transmembrane region" description="Helical" evidence="1">
    <location>
        <begin position="83"/>
        <end position="109"/>
    </location>
</feature>
<reference evidence="2" key="2">
    <citation type="submission" date="2025-08" db="UniProtKB">
        <authorList>
            <consortium name="Ensembl"/>
        </authorList>
    </citation>
    <scope>IDENTIFICATION</scope>
</reference>
<evidence type="ECO:0000313" key="3">
    <source>
        <dbReference type="Proteomes" id="UP000314980"/>
    </source>
</evidence>
<keyword evidence="1" id="KW-1133">Transmembrane helix</keyword>
<feature type="transmembrane region" description="Helical" evidence="1">
    <location>
        <begin position="197"/>
        <end position="218"/>
    </location>
</feature>
<keyword evidence="1" id="KW-0812">Transmembrane</keyword>